<dbReference type="InterPro" id="IPR006311">
    <property type="entry name" value="TAT_signal"/>
</dbReference>
<keyword evidence="2" id="KW-0378">Hydrolase</keyword>
<feature type="domain" description="SGNH hydrolase-type esterase" evidence="1">
    <location>
        <begin position="44"/>
        <end position="225"/>
    </location>
</feature>
<proteinExistence type="predicted"/>
<protein>
    <submittedName>
        <fullName evidence="2">SGNH/GDSL hydrolase family protein</fullName>
    </submittedName>
</protein>
<keyword evidence="3" id="KW-1185">Reference proteome</keyword>
<gene>
    <name evidence="2" type="ORF">ACFSAU_08680</name>
</gene>
<dbReference type="PROSITE" id="PS51318">
    <property type="entry name" value="TAT"/>
    <property type="match status" value="1"/>
</dbReference>
<comment type="caution">
    <text evidence="2">The sequence shown here is derived from an EMBL/GenBank/DDBJ whole genome shotgun (WGS) entry which is preliminary data.</text>
</comment>
<organism evidence="2 3">
    <name type="scientific">Halolamina litorea</name>
    <dbReference type="NCBI Taxonomy" id="1515593"/>
    <lineage>
        <taxon>Archaea</taxon>
        <taxon>Methanobacteriati</taxon>
        <taxon>Methanobacteriota</taxon>
        <taxon>Stenosarchaea group</taxon>
        <taxon>Halobacteria</taxon>
        <taxon>Halobacteriales</taxon>
        <taxon>Haloferacaceae</taxon>
    </lineage>
</organism>
<dbReference type="Gene3D" id="3.40.50.1110">
    <property type="entry name" value="SGNH hydrolase"/>
    <property type="match status" value="1"/>
</dbReference>
<dbReference type="PROSITE" id="PS51257">
    <property type="entry name" value="PROKAR_LIPOPROTEIN"/>
    <property type="match status" value="1"/>
</dbReference>
<dbReference type="Proteomes" id="UP001597139">
    <property type="component" value="Unassembled WGS sequence"/>
</dbReference>
<accession>A0ABD6BR62</accession>
<evidence type="ECO:0000313" key="2">
    <source>
        <dbReference type="EMBL" id="MFD1567567.1"/>
    </source>
</evidence>
<dbReference type="GO" id="GO:0016787">
    <property type="term" value="F:hydrolase activity"/>
    <property type="evidence" value="ECO:0007669"/>
    <property type="project" value="UniProtKB-KW"/>
</dbReference>
<dbReference type="SUPFAM" id="SSF52266">
    <property type="entry name" value="SGNH hydrolase"/>
    <property type="match status" value="1"/>
</dbReference>
<dbReference type="AlphaFoldDB" id="A0ABD6BR62"/>
<sequence length="241" mass="25245">MPSRRRTLRLGGGGLLSGVLGLLAGCSAPGSGGTATPAGERILALGDSYTVGTSVANEDRWVNELVEKRREAGHTVADPRVIAENGWTTGDLNEAIDKAESGVGLADEYDLVTLLIGANNCFQSQPPGEFGPKFADTLERAVGFAPSADSVVVITVPDYTLTPVGQQNQPGEHGSRLTAYNDIIEREAEAAGARLVDVVPPSKEVVGSPELIAEDDLHPAAEQYDLWLELIYPVAAAALDA</sequence>
<evidence type="ECO:0000259" key="1">
    <source>
        <dbReference type="Pfam" id="PF13472"/>
    </source>
</evidence>
<dbReference type="EMBL" id="JBHUCZ010000006">
    <property type="protein sequence ID" value="MFD1567567.1"/>
    <property type="molecule type" value="Genomic_DNA"/>
</dbReference>
<dbReference type="RefSeq" id="WP_267647332.1">
    <property type="nucleotide sequence ID" value="NZ_JANHGR010000002.1"/>
</dbReference>
<dbReference type="InterPro" id="IPR051532">
    <property type="entry name" value="Ester_Hydrolysis_Enzymes"/>
</dbReference>
<dbReference type="Pfam" id="PF13472">
    <property type="entry name" value="Lipase_GDSL_2"/>
    <property type="match status" value="1"/>
</dbReference>
<dbReference type="PANTHER" id="PTHR30383">
    <property type="entry name" value="THIOESTERASE 1/PROTEASE 1/LYSOPHOSPHOLIPASE L1"/>
    <property type="match status" value="1"/>
</dbReference>
<dbReference type="PANTHER" id="PTHR30383:SF5">
    <property type="entry name" value="SGNH HYDROLASE-TYPE ESTERASE DOMAIN-CONTAINING PROTEIN"/>
    <property type="match status" value="1"/>
</dbReference>
<reference evidence="2 3" key="1">
    <citation type="journal article" date="2019" name="Int. J. Syst. Evol. Microbiol.">
        <title>The Global Catalogue of Microorganisms (GCM) 10K type strain sequencing project: providing services to taxonomists for standard genome sequencing and annotation.</title>
        <authorList>
            <consortium name="The Broad Institute Genomics Platform"/>
            <consortium name="The Broad Institute Genome Sequencing Center for Infectious Disease"/>
            <person name="Wu L."/>
            <person name="Ma J."/>
        </authorList>
    </citation>
    <scope>NUCLEOTIDE SEQUENCE [LARGE SCALE GENOMIC DNA]</scope>
    <source>
        <strain evidence="2 3">CGMCC 1.12859</strain>
    </source>
</reference>
<name>A0ABD6BR62_9EURY</name>
<dbReference type="InterPro" id="IPR036514">
    <property type="entry name" value="SGNH_hydro_sf"/>
</dbReference>
<dbReference type="InterPro" id="IPR013830">
    <property type="entry name" value="SGNH_hydro"/>
</dbReference>
<evidence type="ECO:0000313" key="3">
    <source>
        <dbReference type="Proteomes" id="UP001597139"/>
    </source>
</evidence>